<dbReference type="InterPro" id="IPR001750">
    <property type="entry name" value="ND/Mrp_TM"/>
</dbReference>
<keyword evidence="4 6" id="KW-0472">Membrane</keyword>
<evidence type="ECO:0000256" key="1">
    <source>
        <dbReference type="ARBA" id="ARBA00004127"/>
    </source>
</evidence>
<feature type="transmembrane region" description="Helical" evidence="6">
    <location>
        <begin position="437"/>
        <end position="457"/>
    </location>
</feature>
<dbReference type="Gene3D" id="1.20.5.2700">
    <property type="match status" value="1"/>
</dbReference>
<feature type="transmembrane region" description="Helical" evidence="6">
    <location>
        <begin position="331"/>
        <end position="354"/>
    </location>
</feature>
<feature type="transmembrane region" description="Helical" evidence="6">
    <location>
        <begin position="268"/>
        <end position="286"/>
    </location>
</feature>
<feature type="transmembrane region" description="Helical" evidence="6">
    <location>
        <begin position="360"/>
        <end position="377"/>
    </location>
</feature>
<dbReference type="NCBIfam" id="TIGR01974">
    <property type="entry name" value="NDH_I_L"/>
    <property type="match status" value="1"/>
</dbReference>
<dbReference type="PANTHER" id="PTHR42829">
    <property type="entry name" value="NADH-UBIQUINONE OXIDOREDUCTASE CHAIN 5"/>
    <property type="match status" value="1"/>
</dbReference>
<dbReference type="NCBIfam" id="NF005141">
    <property type="entry name" value="PRK06590.1"/>
    <property type="match status" value="1"/>
</dbReference>
<dbReference type="Pfam" id="PF00662">
    <property type="entry name" value="Proton_antipo_N"/>
    <property type="match status" value="1"/>
</dbReference>
<feature type="transmembrane region" description="Helical" evidence="6">
    <location>
        <begin position="20"/>
        <end position="42"/>
    </location>
</feature>
<feature type="transmembrane region" description="Helical" evidence="6">
    <location>
        <begin position="201"/>
        <end position="219"/>
    </location>
</feature>
<protein>
    <submittedName>
        <fullName evidence="9">NADH-quinone oxidoreductase subunit L</fullName>
    </submittedName>
</protein>
<feature type="transmembrane region" description="Helical" evidence="6">
    <location>
        <begin position="528"/>
        <end position="548"/>
    </location>
</feature>
<evidence type="ECO:0000256" key="6">
    <source>
        <dbReference type="SAM" id="Phobius"/>
    </source>
</evidence>
<evidence type="ECO:0000256" key="2">
    <source>
        <dbReference type="ARBA" id="ARBA00022692"/>
    </source>
</evidence>
<feature type="transmembrane region" description="Helical" evidence="6">
    <location>
        <begin position="161"/>
        <end position="181"/>
    </location>
</feature>
<evidence type="ECO:0000256" key="3">
    <source>
        <dbReference type="ARBA" id="ARBA00022989"/>
    </source>
</evidence>
<keyword evidence="2 5" id="KW-0812">Transmembrane</keyword>
<gene>
    <name evidence="9" type="primary">nuoL</name>
    <name evidence="9" type="ORF">Q8A49_22390</name>
</gene>
<feature type="transmembrane region" description="Helical" evidence="6">
    <location>
        <begin position="397"/>
        <end position="417"/>
    </location>
</feature>
<comment type="subcellular location">
    <subcellularLocation>
        <location evidence="1">Endomembrane system</location>
        <topology evidence="1">Multi-pass membrane protein</topology>
    </subcellularLocation>
    <subcellularLocation>
        <location evidence="5">Membrane</location>
        <topology evidence="5">Multi-pass membrane protein</topology>
    </subcellularLocation>
</comment>
<feature type="domain" description="NADH-Ubiquinone oxidoreductase (complex I) chain 5 N-terminal" evidence="8">
    <location>
        <begin position="89"/>
        <end position="139"/>
    </location>
</feature>
<comment type="caution">
    <text evidence="9">The sequence shown here is derived from an EMBL/GenBank/DDBJ whole genome shotgun (WGS) entry which is preliminary data.</text>
</comment>
<sequence length="647" mass="67607">MTSHAYLAAEPAVATAADSAVLSNAWLLIALPLVGAAVLLLGGRRTDKWGPWLATALPVAAFAWALLALFDLLGRGADARSVAVPVYQWFAVGDFSAGVDLLVDPLSISFVLLITFVGSLIHIYSLGYMSEDPGKRRFFAYLNLFVAAMLVLVLADNFVLLFLGWEGVGLASYLLIGFWQYKPTAATAAKKAFLINRVGDIGLLVAIMIMFTALGAVSFSDVFAAVPGAGDGVLLAVGLLLLLGACGKSAQLPLQAWLLDAMEGPTPVSALIHAATMVTAGVYLIVRAGPVFEAAPVAQTVVTVVGAATMIAGGIIASAKDDIKKSLAGSTMSQIGMMVLAAGLGPVGYVAAIAHLVTHGFFKAGLFLGAGSVMHAMNDGVDMRRYGALRKAMPVTFATFGLGYLAIIGFPLLSGWWTKESIISAAFGVGGTRGMVLGTAVIVGAALTAFYMSRMVFMTFFGEKRWEEGVHPHESPVSMTAPMVVLAIGSVALGAFLTLGDRFANFLAPTIGAHPHHFDVAHAFTAPYGIAALAVMAGGVALAWVVYLRRPVARTAPKANLVTAFAREELYGNQINEGLLMRPGQVLTKVLLVVEDKIIDGAVNGLGTGVRDSSRGLGRTQTGFARTYALTMLLGAVIVAATLAVRF</sequence>
<dbReference type="InterPro" id="IPR018393">
    <property type="entry name" value="NADHpl_OxRdtase_5_subgr"/>
</dbReference>
<proteinExistence type="predicted"/>
<evidence type="ECO:0000313" key="9">
    <source>
        <dbReference type="EMBL" id="MEE2053257.1"/>
    </source>
</evidence>
<accession>A0ABU7KVZ9</accession>
<feature type="transmembrane region" description="Helical" evidence="6">
    <location>
        <begin position="49"/>
        <end position="70"/>
    </location>
</feature>
<feature type="transmembrane region" description="Helical" evidence="6">
    <location>
        <begin position="225"/>
        <end position="247"/>
    </location>
</feature>
<dbReference type="InterPro" id="IPR001516">
    <property type="entry name" value="Proton_antipo_N"/>
</dbReference>
<name>A0ABU7KVZ9_9ACTN</name>
<evidence type="ECO:0000259" key="8">
    <source>
        <dbReference type="Pfam" id="PF00662"/>
    </source>
</evidence>
<dbReference type="InterPro" id="IPR003945">
    <property type="entry name" value="NU5C-like"/>
</dbReference>
<feature type="transmembrane region" description="Helical" evidence="6">
    <location>
        <begin position="298"/>
        <end position="319"/>
    </location>
</feature>
<dbReference type="PRINTS" id="PR01434">
    <property type="entry name" value="NADHDHGNASE5"/>
</dbReference>
<evidence type="ECO:0000256" key="4">
    <source>
        <dbReference type="ARBA" id="ARBA00023136"/>
    </source>
</evidence>
<organism evidence="9 10">
    <name type="scientific">Nocardiopsis tropica</name>
    <dbReference type="NCBI Taxonomy" id="109330"/>
    <lineage>
        <taxon>Bacteria</taxon>
        <taxon>Bacillati</taxon>
        <taxon>Actinomycetota</taxon>
        <taxon>Actinomycetes</taxon>
        <taxon>Streptosporangiales</taxon>
        <taxon>Nocardiopsidaceae</taxon>
        <taxon>Nocardiopsis</taxon>
    </lineage>
</organism>
<dbReference type="Pfam" id="PF00361">
    <property type="entry name" value="Proton_antipo_M"/>
    <property type="match status" value="1"/>
</dbReference>
<evidence type="ECO:0000256" key="5">
    <source>
        <dbReference type="RuleBase" id="RU000320"/>
    </source>
</evidence>
<feature type="transmembrane region" description="Helical" evidence="6">
    <location>
        <begin position="106"/>
        <end position="126"/>
    </location>
</feature>
<dbReference type="EMBL" id="JAUUCC010000066">
    <property type="protein sequence ID" value="MEE2053257.1"/>
    <property type="molecule type" value="Genomic_DNA"/>
</dbReference>
<dbReference type="RefSeq" id="WP_330160237.1">
    <property type="nucleotide sequence ID" value="NZ_BAAAJA010000016.1"/>
</dbReference>
<feature type="transmembrane region" description="Helical" evidence="6">
    <location>
        <begin position="627"/>
        <end position="645"/>
    </location>
</feature>
<feature type="transmembrane region" description="Helical" evidence="6">
    <location>
        <begin position="138"/>
        <end position="155"/>
    </location>
</feature>
<reference evidence="9 10" key="1">
    <citation type="submission" date="2023-07" db="EMBL/GenBank/DDBJ databases">
        <authorList>
            <person name="Girao M."/>
            <person name="Carvalho M.F."/>
        </authorList>
    </citation>
    <scope>NUCLEOTIDE SEQUENCE [LARGE SCALE GENOMIC DNA]</scope>
    <source>
        <strain evidence="9 10">66/93</strain>
    </source>
</reference>
<evidence type="ECO:0000313" key="10">
    <source>
        <dbReference type="Proteomes" id="UP001348641"/>
    </source>
</evidence>
<dbReference type="Proteomes" id="UP001348641">
    <property type="component" value="Unassembled WGS sequence"/>
</dbReference>
<evidence type="ECO:0000259" key="7">
    <source>
        <dbReference type="Pfam" id="PF00361"/>
    </source>
</evidence>
<dbReference type="PANTHER" id="PTHR42829:SF2">
    <property type="entry name" value="NADH-UBIQUINONE OXIDOREDUCTASE CHAIN 5"/>
    <property type="match status" value="1"/>
</dbReference>
<feature type="transmembrane region" description="Helical" evidence="6">
    <location>
        <begin position="477"/>
        <end position="499"/>
    </location>
</feature>
<dbReference type="PRINTS" id="PR01435">
    <property type="entry name" value="NPOXDRDTASE5"/>
</dbReference>
<keyword evidence="3 6" id="KW-1133">Transmembrane helix</keyword>
<feature type="domain" description="NADH:quinone oxidoreductase/Mrp antiporter transmembrane" evidence="7">
    <location>
        <begin position="155"/>
        <end position="439"/>
    </location>
</feature>